<dbReference type="EMBL" id="JBBLYY010000043">
    <property type="protein sequence ID" value="MEK0171451.1"/>
    <property type="molecule type" value="Genomic_DNA"/>
</dbReference>
<reference evidence="1 2" key="1">
    <citation type="submission" date="2024-03" db="EMBL/GenBank/DDBJ databases">
        <title>Whole genomes of four grape xylem sap localized bacterial endophytes.</title>
        <authorList>
            <person name="Kumar G."/>
            <person name="Savka M.A."/>
        </authorList>
    </citation>
    <scope>NUCLEOTIDE SEQUENCE [LARGE SCALE GENOMIC DNA]</scope>
    <source>
        <strain evidence="1 2">RIT_GXS8</strain>
    </source>
</reference>
<accession>A0ABU8Y9D2</accession>
<proteinExistence type="predicted"/>
<comment type="caution">
    <text evidence="1">The sequence shown here is derived from an EMBL/GenBank/DDBJ whole genome shotgun (WGS) entry which is preliminary data.</text>
</comment>
<dbReference type="RefSeq" id="WP_340197603.1">
    <property type="nucleotide sequence ID" value="NZ_JBBKAP010000074.1"/>
</dbReference>
<sequence length="231" mass="23544">MTPFAARCVLVGTAVVLVLAGVFAPLDGASRPVVFAAAGCCAVLDVLLYRSSADGRHEPESLSVDDSAATVEPLRPSAPGRLLLGHGPDGVPWETDTTGHVVVVGTGALAAAVFQAIAEQLRATADPCDDLRTAGRLETPAGETAALPAGAAVPDGTALPDGTAVLARLDRSGRPSGTVVLVPGLGTMPRLWDAAVEVTRYGCTVRRPPDRRGVTLTPVLPVLPLLPELVG</sequence>
<gene>
    <name evidence="1" type="ORF">WMN62_08215</name>
</gene>
<protein>
    <submittedName>
        <fullName evidence="1">Uncharacterized protein</fullName>
    </submittedName>
</protein>
<keyword evidence="2" id="KW-1185">Reference proteome</keyword>
<evidence type="ECO:0000313" key="1">
    <source>
        <dbReference type="EMBL" id="MEK0171451.1"/>
    </source>
</evidence>
<dbReference type="Proteomes" id="UP001370299">
    <property type="component" value="Unassembled WGS sequence"/>
</dbReference>
<name>A0ABU8Y9D2_9MICO</name>
<organism evidence="1 2">
    <name type="scientific">Curtobacterium citreum</name>
    <dbReference type="NCBI Taxonomy" id="2036"/>
    <lineage>
        <taxon>Bacteria</taxon>
        <taxon>Bacillati</taxon>
        <taxon>Actinomycetota</taxon>
        <taxon>Actinomycetes</taxon>
        <taxon>Micrococcales</taxon>
        <taxon>Microbacteriaceae</taxon>
        <taxon>Curtobacterium</taxon>
    </lineage>
</organism>
<evidence type="ECO:0000313" key="2">
    <source>
        <dbReference type="Proteomes" id="UP001370299"/>
    </source>
</evidence>